<feature type="region of interest" description="Disordered" evidence="5">
    <location>
        <begin position="1"/>
        <end position="40"/>
    </location>
</feature>
<dbReference type="InterPro" id="IPR013025">
    <property type="entry name" value="Ribosomal_uL23-like"/>
</dbReference>
<evidence type="ECO:0000256" key="2">
    <source>
        <dbReference type="ARBA" id="ARBA00022980"/>
    </source>
</evidence>
<comment type="subunit">
    <text evidence="4">Part of the 50S ribosomal subunit. Contacts protein L29, and trigger factor when it is bound to the ribosome.</text>
</comment>
<dbReference type="PANTHER" id="PTHR11620">
    <property type="entry name" value="60S RIBOSOMAL PROTEIN L23A"/>
    <property type="match status" value="1"/>
</dbReference>
<comment type="caution">
    <text evidence="6">The sequence shown here is derived from an EMBL/GenBank/DDBJ whole genome shotgun (WGS) entry which is preliminary data.</text>
</comment>
<comment type="function">
    <text evidence="4">One of the early assembly proteins it binds 23S rRNA. One of the proteins that surrounds the polypeptide exit tunnel on the outside of the ribosome. Forms the main docking site for trigger factor binding to the ribosome.</text>
</comment>
<keyword evidence="2 4" id="KW-0689">Ribosomal protein</keyword>
<dbReference type="GO" id="GO:0019843">
    <property type="term" value="F:rRNA binding"/>
    <property type="evidence" value="ECO:0007669"/>
    <property type="project" value="UniProtKB-UniRule"/>
</dbReference>
<evidence type="ECO:0000256" key="1">
    <source>
        <dbReference type="ARBA" id="ARBA00006700"/>
    </source>
</evidence>
<dbReference type="GO" id="GO:0006412">
    <property type="term" value="P:translation"/>
    <property type="evidence" value="ECO:0007669"/>
    <property type="project" value="UniProtKB-UniRule"/>
</dbReference>
<dbReference type="AlphaFoldDB" id="A0A2M6WEJ5"/>
<dbReference type="GO" id="GO:0005840">
    <property type="term" value="C:ribosome"/>
    <property type="evidence" value="ECO:0007669"/>
    <property type="project" value="UniProtKB-KW"/>
</dbReference>
<dbReference type="EMBL" id="PFBJ01000007">
    <property type="protein sequence ID" value="PIT91209.1"/>
    <property type="molecule type" value="Genomic_DNA"/>
</dbReference>
<name>A0A2M6WEJ5_9BACT</name>
<comment type="similarity">
    <text evidence="1 4">Belongs to the universal ribosomal protein uL23 family.</text>
</comment>
<dbReference type="Proteomes" id="UP000228809">
    <property type="component" value="Unassembled WGS sequence"/>
</dbReference>
<reference evidence="7" key="1">
    <citation type="submission" date="2017-09" db="EMBL/GenBank/DDBJ databases">
        <title>Depth-based differentiation of microbial function through sediment-hosted aquifers and enrichment of novel symbionts in the deep terrestrial subsurface.</title>
        <authorList>
            <person name="Probst A.J."/>
            <person name="Ladd B."/>
            <person name="Jarett J.K."/>
            <person name="Geller-Mcgrath D.E."/>
            <person name="Sieber C.M.K."/>
            <person name="Emerson J.B."/>
            <person name="Anantharaman K."/>
            <person name="Thomas B.C."/>
            <person name="Malmstrom R."/>
            <person name="Stieglmeier M."/>
            <person name="Klingl A."/>
            <person name="Woyke T."/>
            <person name="Ryan C.M."/>
            <person name="Banfield J.F."/>
        </authorList>
    </citation>
    <scope>NUCLEOTIDE SEQUENCE [LARGE SCALE GENOMIC DNA]</scope>
</reference>
<proteinExistence type="inferred from homology"/>
<keyword evidence="4" id="KW-0699">rRNA-binding</keyword>
<feature type="compositionally biased region" description="Basic and acidic residues" evidence="5">
    <location>
        <begin position="24"/>
        <end position="36"/>
    </location>
</feature>
<dbReference type="GO" id="GO:1990904">
    <property type="term" value="C:ribonucleoprotein complex"/>
    <property type="evidence" value="ECO:0007669"/>
    <property type="project" value="UniProtKB-KW"/>
</dbReference>
<keyword evidence="3 4" id="KW-0687">Ribonucleoprotein</keyword>
<dbReference type="InterPro" id="IPR012677">
    <property type="entry name" value="Nucleotide-bd_a/b_plait_sf"/>
</dbReference>
<dbReference type="InterPro" id="IPR012678">
    <property type="entry name" value="Ribosomal_uL23/eL15/eS24_sf"/>
</dbReference>
<accession>A0A2M6WEJ5</accession>
<evidence type="ECO:0000313" key="7">
    <source>
        <dbReference type="Proteomes" id="UP000228809"/>
    </source>
</evidence>
<organism evidence="6 7">
    <name type="scientific">Candidatus Kaiserbacteria bacterium CG10_big_fil_rev_8_21_14_0_10_49_17</name>
    <dbReference type="NCBI Taxonomy" id="1974609"/>
    <lineage>
        <taxon>Bacteria</taxon>
        <taxon>Candidatus Kaiseribacteriota</taxon>
    </lineage>
</organism>
<dbReference type="Pfam" id="PF00276">
    <property type="entry name" value="Ribosomal_L23"/>
    <property type="match status" value="1"/>
</dbReference>
<feature type="compositionally biased region" description="Basic and acidic residues" evidence="5">
    <location>
        <begin position="1"/>
        <end position="10"/>
    </location>
</feature>
<evidence type="ECO:0000256" key="4">
    <source>
        <dbReference type="HAMAP-Rule" id="MF_01369"/>
    </source>
</evidence>
<keyword evidence="4" id="KW-0694">RNA-binding</keyword>
<sequence length="136" mass="14835">MALFRTKKEETDETAPQKEVASTLKEKAPTKKKEASSKGVPVGRNLASVLRAPRITEKATMHSGAGVYVFNVDTKATKRDVALAVERFYKVKPVKVNITQVPSKIVSRRGRGKSGVKTGGKKAYVYLKEGDSINSI</sequence>
<gene>
    <name evidence="4 6" type="primary">rplW</name>
    <name evidence="6" type="ORF">COU17_01725</name>
</gene>
<protein>
    <recommendedName>
        <fullName evidence="4">Large ribosomal subunit protein uL23</fullName>
    </recommendedName>
</protein>
<dbReference type="GO" id="GO:0003735">
    <property type="term" value="F:structural constituent of ribosome"/>
    <property type="evidence" value="ECO:0007669"/>
    <property type="project" value="InterPro"/>
</dbReference>
<dbReference type="SUPFAM" id="SSF54189">
    <property type="entry name" value="Ribosomal proteins S24e, L23 and L15e"/>
    <property type="match status" value="1"/>
</dbReference>
<dbReference type="Gene3D" id="3.30.70.330">
    <property type="match status" value="1"/>
</dbReference>
<evidence type="ECO:0000256" key="5">
    <source>
        <dbReference type="SAM" id="MobiDB-lite"/>
    </source>
</evidence>
<evidence type="ECO:0000313" key="6">
    <source>
        <dbReference type="EMBL" id="PIT91209.1"/>
    </source>
</evidence>
<evidence type="ECO:0000256" key="3">
    <source>
        <dbReference type="ARBA" id="ARBA00023274"/>
    </source>
</evidence>
<dbReference type="HAMAP" id="MF_01369_B">
    <property type="entry name" value="Ribosomal_uL23_B"/>
    <property type="match status" value="1"/>
</dbReference>